<dbReference type="InterPro" id="IPR051683">
    <property type="entry name" value="Enoyl-CoA_Hydratase/Isomerase"/>
</dbReference>
<comment type="similarity">
    <text evidence="1">Belongs to the enoyl-CoA hydratase/isomerase family.</text>
</comment>
<reference evidence="2 3" key="1">
    <citation type="journal article" date="2015" name="Int. J. Syst. Evol. Microbiol.">
        <title>Carboxylicivirga linearis sp. nov., isolated from a sea cucumber culture pond.</title>
        <authorList>
            <person name="Wang F.Q."/>
            <person name="Zhou Y.X."/>
            <person name="Lin X.Z."/>
            <person name="Chen G.J."/>
            <person name="Du Z.J."/>
        </authorList>
    </citation>
    <scope>NUCLEOTIDE SEQUENCE [LARGE SCALE GENOMIC DNA]</scope>
    <source>
        <strain evidence="2 3">FB218</strain>
    </source>
</reference>
<keyword evidence="3" id="KW-1185">Reference proteome</keyword>
<dbReference type="PANTHER" id="PTHR42964:SF1">
    <property type="entry name" value="POLYKETIDE BIOSYNTHESIS ENOYL-COA HYDRATASE PKSH-RELATED"/>
    <property type="match status" value="1"/>
</dbReference>
<protein>
    <submittedName>
        <fullName evidence="2">Enoyl-CoA hydratase/isomerase family protein</fullName>
    </submittedName>
</protein>
<dbReference type="InterPro" id="IPR014748">
    <property type="entry name" value="Enoyl-CoA_hydra_C"/>
</dbReference>
<gene>
    <name evidence="2" type="ORF">KEM10_19440</name>
</gene>
<dbReference type="PANTHER" id="PTHR42964">
    <property type="entry name" value="ENOYL-COA HYDRATASE"/>
    <property type="match status" value="1"/>
</dbReference>
<dbReference type="Proteomes" id="UP000708576">
    <property type="component" value="Unassembled WGS sequence"/>
</dbReference>
<name>A0ABS5JZY7_9BACT</name>
<accession>A0ABS5JZY7</accession>
<dbReference type="EMBL" id="JAGUCO010000023">
    <property type="protein sequence ID" value="MBS2100469.1"/>
    <property type="molecule type" value="Genomic_DNA"/>
</dbReference>
<evidence type="ECO:0000313" key="3">
    <source>
        <dbReference type="Proteomes" id="UP000708576"/>
    </source>
</evidence>
<organism evidence="2 3">
    <name type="scientific">Carboxylicivirga linearis</name>
    <dbReference type="NCBI Taxonomy" id="1628157"/>
    <lineage>
        <taxon>Bacteria</taxon>
        <taxon>Pseudomonadati</taxon>
        <taxon>Bacteroidota</taxon>
        <taxon>Bacteroidia</taxon>
        <taxon>Marinilabiliales</taxon>
        <taxon>Marinilabiliaceae</taxon>
        <taxon>Carboxylicivirga</taxon>
    </lineage>
</organism>
<dbReference type="SUPFAM" id="SSF52096">
    <property type="entry name" value="ClpP/crotonase"/>
    <property type="match status" value="1"/>
</dbReference>
<dbReference type="InterPro" id="IPR029045">
    <property type="entry name" value="ClpP/crotonase-like_dom_sf"/>
</dbReference>
<dbReference type="InterPro" id="IPR001753">
    <property type="entry name" value="Enoyl-CoA_hydra/iso"/>
</dbReference>
<evidence type="ECO:0000313" key="2">
    <source>
        <dbReference type="EMBL" id="MBS2100469.1"/>
    </source>
</evidence>
<dbReference type="Gene3D" id="3.90.226.10">
    <property type="entry name" value="2-enoyl-CoA Hydratase, Chain A, domain 1"/>
    <property type="match status" value="1"/>
</dbReference>
<proteinExistence type="inferred from homology"/>
<evidence type="ECO:0000256" key="1">
    <source>
        <dbReference type="ARBA" id="ARBA00005254"/>
    </source>
</evidence>
<dbReference type="Pfam" id="PF00378">
    <property type="entry name" value="ECH_1"/>
    <property type="match status" value="1"/>
</dbReference>
<sequence length="272" mass="30665">MMDMESSECKTYTLTELEQKDAISWITLNNPQKKNALSATMISELIELLKEIADDENQRVVVIQGADGVFCSGADLDWMRQGVDQNLQQNMEDAQLFYRLYSTLFYFPKPVMVWVEKFAFGGATGIIACADYVLSDKNSVFGFPEVKLGLVPGTIAPFIVKKISFNHAKSYMLSGETFSAKKAKKIGFVNEIVKAENKEERIKVLAEQFKKNSPEAITSTKHLLNRIVDNGELNEDMANLCCHTISSARISNEGQEGVNAFFEKRKPYWIKD</sequence>
<dbReference type="Gene3D" id="1.10.12.10">
    <property type="entry name" value="Lyase 2-enoyl-coa Hydratase, Chain A, domain 2"/>
    <property type="match status" value="1"/>
</dbReference>
<dbReference type="CDD" id="cd06558">
    <property type="entry name" value="crotonase-like"/>
    <property type="match status" value="1"/>
</dbReference>
<comment type="caution">
    <text evidence="2">The sequence shown here is derived from an EMBL/GenBank/DDBJ whole genome shotgun (WGS) entry which is preliminary data.</text>
</comment>